<evidence type="ECO:0000313" key="13">
    <source>
        <dbReference type="Proteomes" id="UP001642405"/>
    </source>
</evidence>
<comment type="similarity">
    <text evidence="9">Belongs to the MDM12 family.</text>
</comment>
<keyword evidence="2" id="KW-0813">Transport</keyword>
<organism evidence="12 13">
    <name type="scientific">Sporothrix curviconia</name>
    <dbReference type="NCBI Taxonomy" id="1260050"/>
    <lineage>
        <taxon>Eukaryota</taxon>
        <taxon>Fungi</taxon>
        <taxon>Dikarya</taxon>
        <taxon>Ascomycota</taxon>
        <taxon>Pezizomycotina</taxon>
        <taxon>Sordariomycetes</taxon>
        <taxon>Sordariomycetidae</taxon>
        <taxon>Ophiostomatales</taxon>
        <taxon>Ophiostomataceae</taxon>
        <taxon>Sporothrix</taxon>
    </lineage>
</organism>
<dbReference type="InterPro" id="IPR031468">
    <property type="entry name" value="SMP_LBD"/>
</dbReference>
<dbReference type="Proteomes" id="UP001642405">
    <property type="component" value="Unassembled WGS sequence"/>
</dbReference>
<keyword evidence="3 9" id="KW-1000">Mitochondrion outer membrane</keyword>
<evidence type="ECO:0000259" key="11">
    <source>
        <dbReference type="PROSITE" id="PS51847"/>
    </source>
</evidence>
<gene>
    <name evidence="12" type="primary">MDM12_2</name>
    <name evidence="9" type="synonym">MDM12</name>
    <name evidence="12" type="ORF">SCUCBS95973_009740</name>
</gene>
<comment type="subunit">
    <text evidence="9">Component of the ER-mitochondria encounter structure (ERMES) or MDM complex, composed of MMM1, MDM10, MDM12 and MDM34. A MMM1 homodimer associates with one molecule of MDM12 on each side in a pairwise head-to-tail manner, and the SMP-LTD domains of MMM1 and MDM12 generate a continuous hydrophobic tunnel for phospholipid trafficking.</text>
</comment>
<feature type="region of interest" description="Disordered" evidence="10">
    <location>
        <begin position="465"/>
        <end position="515"/>
    </location>
</feature>
<keyword evidence="5" id="KW-0445">Lipid transport</keyword>
<evidence type="ECO:0000256" key="10">
    <source>
        <dbReference type="SAM" id="MobiDB-lite"/>
    </source>
</evidence>
<dbReference type="Pfam" id="PF26544">
    <property type="entry name" value="Mdm12"/>
    <property type="match status" value="2"/>
</dbReference>
<evidence type="ECO:0000256" key="2">
    <source>
        <dbReference type="ARBA" id="ARBA00022448"/>
    </source>
</evidence>
<feature type="compositionally biased region" description="Acidic residues" evidence="10">
    <location>
        <begin position="465"/>
        <end position="479"/>
    </location>
</feature>
<evidence type="ECO:0000256" key="7">
    <source>
        <dbReference type="ARBA" id="ARBA00023128"/>
    </source>
</evidence>
<evidence type="ECO:0000256" key="4">
    <source>
        <dbReference type="ARBA" id="ARBA00022824"/>
    </source>
</evidence>
<reference evidence="12 13" key="1">
    <citation type="submission" date="2024-01" db="EMBL/GenBank/DDBJ databases">
        <authorList>
            <person name="Allen C."/>
            <person name="Tagirdzhanova G."/>
        </authorList>
    </citation>
    <scope>NUCLEOTIDE SEQUENCE [LARGE SCALE GENOMIC DNA]</scope>
</reference>
<evidence type="ECO:0000256" key="5">
    <source>
        <dbReference type="ARBA" id="ARBA00023055"/>
    </source>
</evidence>
<comment type="caution">
    <text evidence="12">The sequence shown here is derived from an EMBL/GenBank/DDBJ whole genome shotgun (WGS) entry which is preliminary data.</text>
</comment>
<name>A0ABP0CXF4_9PEZI</name>
<proteinExistence type="inferred from homology"/>
<feature type="compositionally biased region" description="Low complexity" evidence="10">
    <location>
        <begin position="251"/>
        <end position="265"/>
    </location>
</feature>
<dbReference type="PROSITE" id="PS51847">
    <property type="entry name" value="SMP"/>
    <property type="match status" value="1"/>
</dbReference>
<keyword evidence="7 9" id="KW-0496">Mitochondrion</keyword>
<keyword evidence="13" id="KW-1185">Reference proteome</keyword>
<dbReference type="InterPro" id="IPR027532">
    <property type="entry name" value="Mdm12"/>
</dbReference>
<accession>A0ABP0CXF4</accession>
<dbReference type="EMBL" id="CAWUHB010000125">
    <property type="protein sequence ID" value="CAK7236824.1"/>
    <property type="molecule type" value="Genomic_DNA"/>
</dbReference>
<feature type="compositionally biased region" description="Low complexity" evidence="10">
    <location>
        <begin position="168"/>
        <end position="184"/>
    </location>
</feature>
<protein>
    <recommendedName>
        <fullName evidence="9">Mitochondrial distribution and morphology protein 12</fullName>
    </recommendedName>
    <alternativeName>
        <fullName evidence="9">Mitochondrial inheritance component MDM12</fullName>
    </alternativeName>
</protein>
<comment type="subcellular location">
    <subcellularLocation>
        <location evidence="1">Membrane</location>
    </subcellularLocation>
    <subcellularLocation>
        <location evidence="9">Mitochondrion outer membrane</location>
        <topology evidence="9">Peripheral membrane protein</topology>
        <orientation evidence="9">Cytoplasmic side</orientation>
    </subcellularLocation>
    <subcellularLocation>
        <location evidence="9">Endoplasmic reticulum membrane</location>
        <topology evidence="9">Peripheral membrane protein</topology>
        <orientation evidence="9">Cytoplasmic side</orientation>
    </subcellularLocation>
    <text evidence="9">The ERMES/MDM complex localizes to a few discrete foci (around 10 per single cell), that represent mitochondria-endoplasmic reticulum junctions. These foci are often found next to mtDNA nucleoids.</text>
</comment>
<evidence type="ECO:0000256" key="1">
    <source>
        <dbReference type="ARBA" id="ARBA00004370"/>
    </source>
</evidence>
<feature type="compositionally biased region" description="Acidic residues" evidence="10">
    <location>
        <begin position="69"/>
        <end position="84"/>
    </location>
</feature>
<feature type="compositionally biased region" description="Acidic residues" evidence="10">
    <location>
        <begin position="345"/>
        <end position="355"/>
    </location>
</feature>
<keyword evidence="6" id="KW-0446">Lipid-binding</keyword>
<keyword evidence="4 9" id="KW-0256">Endoplasmic reticulum</keyword>
<evidence type="ECO:0000256" key="6">
    <source>
        <dbReference type="ARBA" id="ARBA00023121"/>
    </source>
</evidence>
<evidence type="ECO:0000313" key="12">
    <source>
        <dbReference type="EMBL" id="CAK7236824.1"/>
    </source>
</evidence>
<feature type="region of interest" description="Disordered" evidence="10">
    <location>
        <begin position="67"/>
        <end position="199"/>
    </location>
</feature>
<dbReference type="PANTHER" id="PTHR28204:SF1">
    <property type="entry name" value="MITOCHONDRIAL DISTRIBUTION AND MORPHOLOGY PROTEIN 12"/>
    <property type="match status" value="1"/>
</dbReference>
<dbReference type="CDD" id="cd21672">
    <property type="entry name" value="SMP_Mdm12"/>
    <property type="match status" value="1"/>
</dbReference>
<evidence type="ECO:0000256" key="9">
    <source>
        <dbReference type="HAMAP-Rule" id="MF_03104"/>
    </source>
</evidence>
<dbReference type="HAMAP" id="MF_03104">
    <property type="entry name" value="Mdm12"/>
    <property type="match status" value="1"/>
</dbReference>
<feature type="compositionally biased region" description="Gly residues" evidence="10">
    <location>
        <begin position="366"/>
        <end position="375"/>
    </location>
</feature>
<feature type="region of interest" description="Disordered" evidence="10">
    <location>
        <begin position="306"/>
        <end position="389"/>
    </location>
</feature>
<evidence type="ECO:0000256" key="8">
    <source>
        <dbReference type="ARBA" id="ARBA00023136"/>
    </source>
</evidence>
<comment type="function">
    <text evidence="9">Component of the ERMES/MDM complex, which serves as a molecular tether to connect the endoplasmic reticulum (ER) and mitochondria. Components of this complex are involved in the control of mitochondrial shape and protein biogenesis, and function in nonvesicular lipid trafficking between the ER and mitochondria. MDM12 is required for the interaction of the ER-resident membrane protein MMM1 and the outer mitochondrial membrane-resident beta-barrel protein MDM10. The MDM12-MMM1 subcomplex functions in the major beta-barrel assembly pathway that is responsible for biogenesis of all mitochondrial outer membrane beta-barrel proteins, and acts in a late step after the SAM complex. The MDM10-MDM12-MMM1 subcomplex further acts in the TOM40-specific pathway after the action of the MDM12-MMM1 complex. Essential for establishing and maintaining the structure of mitochondria and maintenance of mtDNA nucleoids.</text>
</comment>
<sequence>MSIDLNWETLTTGPDGQELAHRIRDFIHSKFQTVPLPRFIKSVTVHDFEFGSIGPELELKDITDPLPDFYEEDAESDDDDDDDGSGGGNESRDNSSDEGPQFSDDEELRRRRRRRQRQQEAGGYGGPPPRRADERHRHHHAGGGSGGGSGDGRHHRHDLSGSSHQTITGLGRTTTPATAGATAGTRGGVPGGTSNLLHHFHSHLTPAGWSGTQTPLAAMAGAHLGGGGNGSYFDPHSYDYSYVSRQATRTPSPSHSRNPSHSSSISASDFYRENLRLTPVAASGGAASSPPSNHPSLLSHPALREKHSVSTLAPTSAGGASRPPTRDSKQRPLSQVLGGSAIADQEGDDSSEGDNDMDRTLLLGRATGGPGGPGAGRPTPSPRFRHEPRAEDMQAVFRIRYAGDVKLLLTADILLDYPMPSFVGIPVRLSITGLTFDGVGVLANIRKRVHFCFLSPEDALAAVGDDEPEDHAEDELPIVDDDRGPPTTPRRRPTTSTANTVASPAPSVPPPPRTKMGGLLQEVRVESEIGQREGGKQSLKNVGKVERFVLEQVRRIFEEEFVYPSFWTFLV</sequence>
<keyword evidence="8 9" id="KW-0472">Membrane</keyword>
<evidence type="ECO:0000256" key="3">
    <source>
        <dbReference type="ARBA" id="ARBA00022787"/>
    </source>
</evidence>
<feature type="region of interest" description="Disordered" evidence="10">
    <location>
        <begin position="246"/>
        <end position="265"/>
    </location>
</feature>
<feature type="domain" description="SMP-LTD" evidence="11">
    <location>
        <begin position="1"/>
        <end position="571"/>
    </location>
</feature>
<dbReference type="PANTHER" id="PTHR28204">
    <property type="entry name" value="MITOCHONDRIAL DISTRIBUTION AND MORPHOLOGY PROTEIN 12"/>
    <property type="match status" value="1"/>
</dbReference>